<name>L9K094_TUPCH</name>
<reference evidence="2" key="1">
    <citation type="submission" date="2012-07" db="EMBL/GenBank/DDBJ databases">
        <title>Genome of the Chinese tree shrew, a rising model animal genetically related to primates.</title>
        <authorList>
            <person name="Zhang G."/>
            <person name="Fan Y."/>
            <person name="Yao Y."/>
            <person name="Huang Z."/>
        </authorList>
    </citation>
    <scope>NUCLEOTIDE SEQUENCE [LARGE SCALE GENOMIC DNA]</scope>
</reference>
<proteinExistence type="predicted"/>
<dbReference type="EMBL" id="KB320924">
    <property type="protein sequence ID" value="ELW56033.1"/>
    <property type="molecule type" value="Genomic_DNA"/>
</dbReference>
<sequence>MAKGGSSEMNLRSPHCRHIRGQTSDIVLVTVLDWTPSEPPEMAEMAELAVPEAAVTGLLAFTTRSRRPRLLVSGHTFCAVGLRYRPRPEAEFLPACHLLLTPSLTSVHFHYGAAKPALRGKRKRRGS</sequence>
<accession>L9K094</accession>
<protein>
    <submittedName>
        <fullName evidence="1">Uncharacterized protein</fullName>
    </submittedName>
</protein>
<evidence type="ECO:0000313" key="1">
    <source>
        <dbReference type="EMBL" id="ELW56033.1"/>
    </source>
</evidence>
<organism evidence="1 2">
    <name type="scientific">Tupaia chinensis</name>
    <name type="common">Chinese tree shrew</name>
    <name type="synonym">Tupaia belangeri chinensis</name>
    <dbReference type="NCBI Taxonomy" id="246437"/>
    <lineage>
        <taxon>Eukaryota</taxon>
        <taxon>Metazoa</taxon>
        <taxon>Chordata</taxon>
        <taxon>Craniata</taxon>
        <taxon>Vertebrata</taxon>
        <taxon>Euteleostomi</taxon>
        <taxon>Mammalia</taxon>
        <taxon>Eutheria</taxon>
        <taxon>Euarchontoglires</taxon>
        <taxon>Scandentia</taxon>
        <taxon>Tupaiidae</taxon>
        <taxon>Tupaia</taxon>
    </lineage>
</organism>
<keyword evidence="2" id="KW-1185">Reference proteome</keyword>
<dbReference type="AlphaFoldDB" id="L9K094"/>
<reference evidence="2" key="2">
    <citation type="journal article" date="2013" name="Nat. Commun.">
        <title>Genome of the Chinese tree shrew.</title>
        <authorList>
            <person name="Fan Y."/>
            <person name="Huang Z.Y."/>
            <person name="Cao C.C."/>
            <person name="Chen C.S."/>
            <person name="Chen Y.X."/>
            <person name="Fan D.D."/>
            <person name="He J."/>
            <person name="Hou H.L."/>
            <person name="Hu L."/>
            <person name="Hu X.T."/>
            <person name="Jiang X.T."/>
            <person name="Lai R."/>
            <person name="Lang Y.S."/>
            <person name="Liang B."/>
            <person name="Liao S.G."/>
            <person name="Mu D."/>
            <person name="Ma Y.Y."/>
            <person name="Niu Y.Y."/>
            <person name="Sun X.Q."/>
            <person name="Xia J.Q."/>
            <person name="Xiao J."/>
            <person name="Xiong Z.Q."/>
            <person name="Xu L."/>
            <person name="Yang L."/>
            <person name="Zhang Y."/>
            <person name="Zhao W."/>
            <person name="Zhao X.D."/>
            <person name="Zheng Y.T."/>
            <person name="Zhou J.M."/>
            <person name="Zhu Y.B."/>
            <person name="Zhang G.J."/>
            <person name="Wang J."/>
            <person name="Yao Y.G."/>
        </authorList>
    </citation>
    <scope>NUCLEOTIDE SEQUENCE [LARGE SCALE GENOMIC DNA]</scope>
</reference>
<evidence type="ECO:0000313" key="2">
    <source>
        <dbReference type="Proteomes" id="UP000011518"/>
    </source>
</evidence>
<gene>
    <name evidence="1" type="ORF">TREES_T100012124</name>
</gene>
<dbReference type="InParanoid" id="L9K094"/>
<dbReference type="Proteomes" id="UP000011518">
    <property type="component" value="Unassembled WGS sequence"/>
</dbReference>